<reference evidence="6 7" key="1">
    <citation type="submission" date="2024-03" db="EMBL/GenBank/DDBJ databases">
        <title>Human intestinal bacterial collection.</title>
        <authorList>
            <person name="Pauvert C."/>
            <person name="Hitch T.C.A."/>
            <person name="Clavel T."/>
        </authorList>
    </citation>
    <scope>NUCLEOTIDE SEQUENCE [LARGE SCALE GENOMIC DNA]</scope>
    <source>
        <strain evidence="6 7">CLA-AA-H255</strain>
    </source>
</reference>
<dbReference type="PANTHER" id="PTHR37299:SF1">
    <property type="entry name" value="STAGE 0 SPORULATION PROTEIN A HOMOLOG"/>
    <property type="match status" value="1"/>
</dbReference>
<keyword evidence="7" id="KW-1185">Reference proteome</keyword>
<evidence type="ECO:0000256" key="2">
    <source>
        <dbReference type="ARBA" id="ARBA00024867"/>
    </source>
</evidence>
<dbReference type="InterPro" id="IPR007492">
    <property type="entry name" value="LytTR_DNA-bd_dom"/>
</dbReference>
<dbReference type="SUPFAM" id="SSF52172">
    <property type="entry name" value="CheY-like"/>
    <property type="match status" value="1"/>
</dbReference>
<dbReference type="PROSITE" id="PS50930">
    <property type="entry name" value="HTH_LYTTR"/>
    <property type="match status" value="1"/>
</dbReference>
<proteinExistence type="predicted"/>
<name>A0ABV1BU00_9FIRM</name>
<feature type="domain" description="HTH LytTR-type" evidence="5">
    <location>
        <begin position="131"/>
        <end position="232"/>
    </location>
</feature>
<comment type="caution">
    <text evidence="6">The sequence shown here is derived from an EMBL/GenBank/DDBJ whole genome shotgun (WGS) entry which is preliminary data.</text>
</comment>
<evidence type="ECO:0000259" key="5">
    <source>
        <dbReference type="PROSITE" id="PS50930"/>
    </source>
</evidence>
<dbReference type="Gene3D" id="3.40.50.2300">
    <property type="match status" value="1"/>
</dbReference>
<evidence type="ECO:0000259" key="4">
    <source>
        <dbReference type="PROSITE" id="PS50110"/>
    </source>
</evidence>
<evidence type="ECO:0000256" key="1">
    <source>
        <dbReference type="ARBA" id="ARBA00018672"/>
    </source>
</evidence>
<dbReference type="SMART" id="SM00850">
    <property type="entry name" value="LytTR"/>
    <property type="match status" value="1"/>
</dbReference>
<keyword evidence="3" id="KW-0597">Phosphoprotein</keyword>
<dbReference type="SMART" id="SM00448">
    <property type="entry name" value="REC"/>
    <property type="match status" value="1"/>
</dbReference>
<comment type="function">
    <text evidence="2">May play the central regulatory role in sporulation. It may be an element of the effector pathway responsible for the activation of sporulation genes in response to nutritional stress. Spo0A may act in concert with spo0H (a sigma factor) to control the expression of some genes that are critical to the sporulation process.</text>
</comment>
<dbReference type="EMBL" id="JBBMER010000001">
    <property type="protein sequence ID" value="MEQ2378458.1"/>
    <property type="molecule type" value="Genomic_DNA"/>
</dbReference>
<feature type="modified residue" description="4-aspartylphosphate" evidence="3">
    <location>
        <position position="57"/>
    </location>
</feature>
<feature type="domain" description="Response regulatory" evidence="4">
    <location>
        <begin position="2"/>
        <end position="120"/>
    </location>
</feature>
<gene>
    <name evidence="6" type="ORF">WMO14_00975</name>
</gene>
<dbReference type="Pfam" id="PF00072">
    <property type="entry name" value="Response_reg"/>
    <property type="match status" value="1"/>
</dbReference>
<dbReference type="Gene3D" id="2.40.50.1020">
    <property type="entry name" value="LytTr DNA-binding domain"/>
    <property type="match status" value="1"/>
</dbReference>
<dbReference type="Proteomes" id="UP001442364">
    <property type="component" value="Unassembled WGS sequence"/>
</dbReference>
<dbReference type="InterPro" id="IPR001789">
    <property type="entry name" value="Sig_transdc_resp-reg_receiver"/>
</dbReference>
<dbReference type="RefSeq" id="WP_349153122.1">
    <property type="nucleotide sequence ID" value="NZ_JBBMER010000001.1"/>
</dbReference>
<keyword evidence="6" id="KW-0238">DNA-binding</keyword>
<evidence type="ECO:0000256" key="3">
    <source>
        <dbReference type="PROSITE-ProRule" id="PRU00169"/>
    </source>
</evidence>
<accession>A0ABV1BU00</accession>
<dbReference type="Pfam" id="PF04397">
    <property type="entry name" value="LytTR"/>
    <property type="match status" value="1"/>
</dbReference>
<dbReference type="PROSITE" id="PS50110">
    <property type="entry name" value="RESPONSE_REGULATORY"/>
    <property type="match status" value="1"/>
</dbReference>
<dbReference type="InterPro" id="IPR046947">
    <property type="entry name" value="LytR-like"/>
</dbReference>
<organism evidence="6 7">
    <name type="scientific">[Lactobacillus] rogosae</name>
    <dbReference type="NCBI Taxonomy" id="706562"/>
    <lineage>
        <taxon>Bacteria</taxon>
        <taxon>Bacillati</taxon>
        <taxon>Bacillota</taxon>
        <taxon>Clostridia</taxon>
        <taxon>Lachnospirales</taxon>
        <taxon>Lachnospiraceae</taxon>
        <taxon>Lachnospira</taxon>
    </lineage>
</organism>
<dbReference type="InterPro" id="IPR011006">
    <property type="entry name" value="CheY-like_superfamily"/>
</dbReference>
<dbReference type="GO" id="GO:0003677">
    <property type="term" value="F:DNA binding"/>
    <property type="evidence" value="ECO:0007669"/>
    <property type="project" value="UniProtKB-KW"/>
</dbReference>
<evidence type="ECO:0000313" key="6">
    <source>
        <dbReference type="EMBL" id="MEQ2378458.1"/>
    </source>
</evidence>
<sequence>MKIAVCDDDQYELGIIRELLDNYEASSNISFTVKYYNSSVELASTAGFEKFDIYFLDIIMPVMNGLALANEIRTFDKAAPIIFLTSSSEFAVDSYEVKAFNYLLKPVNKERLYTTLDDLIDFFHIEQTNNIIIKNNSGIHKIRTSDIVYAEALNRKVTIHLKNGEHITSTDVFSSICDTLSIHKGFILPHRSYIVNMNYISTIISNEIHLSNNKTVPLAQRRVVEIKKQYLTFQMEE</sequence>
<dbReference type="PANTHER" id="PTHR37299">
    <property type="entry name" value="TRANSCRIPTIONAL REGULATOR-RELATED"/>
    <property type="match status" value="1"/>
</dbReference>
<evidence type="ECO:0000313" key="7">
    <source>
        <dbReference type="Proteomes" id="UP001442364"/>
    </source>
</evidence>
<protein>
    <recommendedName>
        <fullName evidence="1">Stage 0 sporulation protein A homolog</fullName>
    </recommendedName>
</protein>